<evidence type="ECO:0000313" key="3">
    <source>
        <dbReference type="Proteomes" id="UP000023152"/>
    </source>
</evidence>
<feature type="transmembrane region" description="Helical" evidence="1">
    <location>
        <begin position="112"/>
        <end position="141"/>
    </location>
</feature>
<keyword evidence="3" id="KW-1185">Reference proteome</keyword>
<organism evidence="2 3">
    <name type="scientific">Reticulomyxa filosa</name>
    <dbReference type="NCBI Taxonomy" id="46433"/>
    <lineage>
        <taxon>Eukaryota</taxon>
        <taxon>Sar</taxon>
        <taxon>Rhizaria</taxon>
        <taxon>Retaria</taxon>
        <taxon>Foraminifera</taxon>
        <taxon>Monothalamids</taxon>
        <taxon>Reticulomyxidae</taxon>
        <taxon>Reticulomyxa</taxon>
    </lineage>
</organism>
<proteinExistence type="predicted"/>
<reference evidence="2 3" key="1">
    <citation type="journal article" date="2013" name="Curr. Biol.">
        <title>The Genome of the Foraminiferan Reticulomyxa filosa.</title>
        <authorList>
            <person name="Glockner G."/>
            <person name="Hulsmann N."/>
            <person name="Schleicher M."/>
            <person name="Noegel A.A."/>
            <person name="Eichinger L."/>
            <person name="Gallinger C."/>
            <person name="Pawlowski J."/>
            <person name="Sierra R."/>
            <person name="Euteneuer U."/>
            <person name="Pillet L."/>
            <person name="Moustafa A."/>
            <person name="Platzer M."/>
            <person name="Groth M."/>
            <person name="Szafranski K."/>
            <person name="Schliwa M."/>
        </authorList>
    </citation>
    <scope>NUCLEOTIDE SEQUENCE [LARGE SCALE GENOMIC DNA]</scope>
</reference>
<gene>
    <name evidence="2" type="ORF">RFI_08708</name>
</gene>
<keyword evidence="1" id="KW-0812">Transmembrane</keyword>
<feature type="transmembrane region" description="Helical" evidence="1">
    <location>
        <begin position="70"/>
        <end position="91"/>
    </location>
</feature>
<dbReference type="EMBL" id="ASPP01006684">
    <property type="protein sequence ID" value="ETO28424.1"/>
    <property type="molecule type" value="Genomic_DNA"/>
</dbReference>
<keyword evidence="1" id="KW-0472">Membrane</keyword>
<name>X6NRU7_RETFI</name>
<accession>X6NRU7</accession>
<feature type="transmembrane region" description="Helical" evidence="1">
    <location>
        <begin position="30"/>
        <end position="50"/>
    </location>
</feature>
<comment type="caution">
    <text evidence="2">The sequence shown here is derived from an EMBL/GenBank/DDBJ whole genome shotgun (WGS) entry which is preliminary data.</text>
</comment>
<dbReference type="AlphaFoldDB" id="X6NRU7"/>
<protein>
    <submittedName>
        <fullName evidence="2">Uncharacterized protein</fullName>
    </submittedName>
</protein>
<evidence type="ECO:0000313" key="2">
    <source>
        <dbReference type="EMBL" id="ETO28424.1"/>
    </source>
</evidence>
<sequence length="226" mass="26409">MKGFGSRESIKSEKVLDTNDYTMLHTATRITIVALIALISSEFWYLVWILRRYADNIVFYYLDALWNVDTVINVLCVLASLKIGLIPYQFICGYGQESKQYHTCCRFGLHTFCVYAMFFGFVFSFSFARRLLCFFNFFFFWHDSIKKQSKLTLFCIKKKSQFSHQFGCKFQNDFSLKKICGRGGGGNMKEKNIVGYVFAQLLQLELLYLFRKFEQGAKTTLSPIFN</sequence>
<evidence type="ECO:0000256" key="1">
    <source>
        <dbReference type="SAM" id="Phobius"/>
    </source>
</evidence>
<keyword evidence="1" id="KW-1133">Transmembrane helix</keyword>
<dbReference type="Proteomes" id="UP000023152">
    <property type="component" value="Unassembled WGS sequence"/>
</dbReference>